<keyword evidence="6" id="KW-1185">Reference proteome</keyword>
<dbReference type="InterPro" id="IPR018060">
    <property type="entry name" value="HTH_AraC"/>
</dbReference>
<keyword evidence="1" id="KW-0805">Transcription regulation</keyword>
<keyword evidence="3" id="KW-0804">Transcription</keyword>
<dbReference type="Pfam" id="PF12833">
    <property type="entry name" value="HTH_18"/>
    <property type="match status" value="1"/>
</dbReference>
<dbReference type="InterPro" id="IPR029062">
    <property type="entry name" value="Class_I_gatase-like"/>
</dbReference>
<evidence type="ECO:0000256" key="2">
    <source>
        <dbReference type="ARBA" id="ARBA00023125"/>
    </source>
</evidence>
<feature type="domain" description="HTH araC/xylS-type" evidence="4">
    <location>
        <begin position="223"/>
        <end position="321"/>
    </location>
</feature>
<dbReference type="SUPFAM" id="SSF52317">
    <property type="entry name" value="Class I glutamine amidotransferase-like"/>
    <property type="match status" value="1"/>
</dbReference>
<dbReference type="EMBL" id="CP101527">
    <property type="protein sequence ID" value="UZW76331.1"/>
    <property type="molecule type" value="Genomic_DNA"/>
</dbReference>
<dbReference type="Gene3D" id="3.40.50.880">
    <property type="match status" value="1"/>
</dbReference>
<organism evidence="5 6">
    <name type="scientific">Alkalimarinus sediminis</name>
    <dbReference type="NCBI Taxonomy" id="1632866"/>
    <lineage>
        <taxon>Bacteria</taxon>
        <taxon>Pseudomonadati</taxon>
        <taxon>Pseudomonadota</taxon>
        <taxon>Gammaproteobacteria</taxon>
        <taxon>Alteromonadales</taxon>
        <taxon>Alteromonadaceae</taxon>
        <taxon>Alkalimarinus</taxon>
    </lineage>
</organism>
<dbReference type="PANTHER" id="PTHR43130">
    <property type="entry name" value="ARAC-FAMILY TRANSCRIPTIONAL REGULATOR"/>
    <property type="match status" value="1"/>
</dbReference>
<accession>A0A9E8HTQ0</accession>
<dbReference type="InterPro" id="IPR052158">
    <property type="entry name" value="INH-QAR"/>
</dbReference>
<proteinExistence type="predicted"/>
<dbReference type="InterPro" id="IPR009057">
    <property type="entry name" value="Homeodomain-like_sf"/>
</dbReference>
<dbReference type="RefSeq" id="WP_251812033.1">
    <property type="nucleotide sequence ID" value="NZ_CP101527.1"/>
</dbReference>
<dbReference type="PROSITE" id="PS01124">
    <property type="entry name" value="HTH_ARAC_FAMILY_2"/>
    <property type="match status" value="1"/>
</dbReference>
<evidence type="ECO:0000256" key="1">
    <source>
        <dbReference type="ARBA" id="ARBA00023015"/>
    </source>
</evidence>
<evidence type="ECO:0000313" key="6">
    <source>
        <dbReference type="Proteomes" id="UP001164472"/>
    </source>
</evidence>
<keyword evidence="2" id="KW-0238">DNA-binding</keyword>
<dbReference type="KEGG" id="asem:NNL22_07030"/>
<dbReference type="GO" id="GO:0043565">
    <property type="term" value="F:sequence-specific DNA binding"/>
    <property type="evidence" value="ECO:0007669"/>
    <property type="project" value="InterPro"/>
</dbReference>
<dbReference type="InterPro" id="IPR018062">
    <property type="entry name" value="HTH_AraC-typ_CS"/>
</dbReference>
<dbReference type="PRINTS" id="PR00032">
    <property type="entry name" value="HTHARAC"/>
</dbReference>
<dbReference type="SUPFAM" id="SSF46689">
    <property type="entry name" value="Homeodomain-like"/>
    <property type="match status" value="2"/>
</dbReference>
<reference evidence="5" key="1">
    <citation type="submission" date="2022-07" db="EMBL/GenBank/DDBJ databases">
        <title>Alkalimarinus sp. nov., isolated from gut of a Alitta virens.</title>
        <authorList>
            <person name="Yang A.I."/>
            <person name="Shin N.-R."/>
        </authorList>
    </citation>
    <scope>NUCLEOTIDE SEQUENCE</scope>
    <source>
        <strain evidence="5">FA028</strain>
    </source>
</reference>
<dbReference type="SMART" id="SM00342">
    <property type="entry name" value="HTH_ARAC"/>
    <property type="match status" value="1"/>
</dbReference>
<dbReference type="PANTHER" id="PTHR43130:SF11">
    <property type="entry name" value="TRANSCRIPTIONAL REGULATORY PROTEIN"/>
    <property type="match status" value="1"/>
</dbReference>
<evidence type="ECO:0000256" key="3">
    <source>
        <dbReference type="ARBA" id="ARBA00023163"/>
    </source>
</evidence>
<dbReference type="InterPro" id="IPR020449">
    <property type="entry name" value="Tscrpt_reg_AraC-type_HTH"/>
</dbReference>
<dbReference type="PROSITE" id="PS00041">
    <property type="entry name" value="HTH_ARAC_FAMILY_1"/>
    <property type="match status" value="1"/>
</dbReference>
<dbReference type="AlphaFoldDB" id="A0A9E8HTQ0"/>
<dbReference type="Proteomes" id="UP001164472">
    <property type="component" value="Chromosome"/>
</dbReference>
<dbReference type="CDD" id="cd03138">
    <property type="entry name" value="GATase1_AraC_2"/>
    <property type="match status" value="1"/>
</dbReference>
<name>A0A9E8HTQ0_9ALTE</name>
<dbReference type="Gene3D" id="1.10.10.60">
    <property type="entry name" value="Homeodomain-like"/>
    <property type="match status" value="2"/>
</dbReference>
<dbReference type="GO" id="GO:0003700">
    <property type="term" value="F:DNA-binding transcription factor activity"/>
    <property type="evidence" value="ECO:0007669"/>
    <property type="project" value="InterPro"/>
</dbReference>
<gene>
    <name evidence="5" type="ORF">NNL22_07030</name>
</gene>
<evidence type="ECO:0000259" key="4">
    <source>
        <dbReference type="PROSITE" id="PS01124"/>
    </source>
</evidence>
<evidence type="ECO:0000313" key="5">
    <source>
        <dbReference type="EMBL" id="UZW76331.1"/>
    </source>
</evidence>
<dbReference type="InterPro" id="IPR002818">
    <property type="entry name" value="DJ-1/PfpI"/>
</dbReference>
<protein>
    <submittedName>
        <fullName evidence="5">Helix-turn-helix domain-containing protein</fullName>
    </submittedName>
</protein>
<sequence length="323" mass="35584">MRHVTVLGFDYAFASAITGVSDLLSTAGVTWNYIHGNEMASEFQVEIATLDGQPVKCAHRVEIAAHKSIEDIKNTDLILIPTIAGDIETTLRRNSGLIPWIIDQANKGADIASNCTGAFLLAETGLLNGKQATTHWGFIEAFRERYPRVDLQPDQLITADGSIFCSGGGMAWLDMALFLIERYCGYDVAMASAKSNVVDISKSSQAAYSGIPGKRYHQDAVILALQDWLDVNFNQPTCVAQLADQTAMSERTLIRRFKQATGDSLVHYLQCLRVDAAKKLLRGTHTSIETITQQVGYQDVSSFIRLFKKHTGLSPSIYRARFS</sequence>
<dbReference type="Pfam" id="PF01965">
    <property type="entry name" value="DJ-1_PfpI"/>
    <property type="match status" value="1"/>
</dbReference>